<sequence>MKRFPSEPRAVVRRTTEFRMELYFSTAPLVARQIKDLPPFQDRTLFCVNRSAEIG</sequence>
<organism evidence="1">
    <name type="scientific">mine drainage metagenome</name>
    <dbReference type="NCBI Taxonomy" id="410659"/>
    <lineage>
        <taxon>unclassified sequences</taxon>
        <taxon>metagenomes</taxon>
        <taxon>ecological metagenomes</taxon>
    </lineage>
</organism>
<dbReference type="EMBL" id="CABQ01000240">
    <property type="protein sequence ID" value="CBI08609.1"/>
    <property type="molecule type" value="Genomic_DNA"/>
</dbReference>
<dbReference type="AlphaFoldDB" id="E6QMY8"/>
<name>E6QMY8_9ZZZZ</name>
<proteinExistence type="predicted"/>
<accession>E6QMY8</accession>
<gene>
    <name evidence="1" type="ORF">CARN6_2091</name>
</gene>
<evidence type="ECO:0000313" key="1">
    <source>
        <dbReference type="EMBL" id="CBI08609.1"/>
    </source>
</evidence>
<reference evidence="1" key="1">
    <citation type="submission" date="2009-10" db="EMBL/GenBank/DDBJ databases">
        <title>Diversity of trophic interactions inside an arsenic-rich microbial ecosystem.</title>
        <authorList>
            <person name="Bertin P.N."/>
            <person name="Heinrich-Salmeron A."/>
            <person name="Pelletier E."/>
            <person name="Goulhen-Chollet F."/>
            <person name="Arsene-Ploetze F."/>
            <person name="Gallien S."/>
            <person name="Calteau A."/>
            <person name="Vallenet D."/>
            <person name="Casiot C."/>
            <person name="Chane-Woon-Ming B."/>
            <person name="Giloteaux L."/>
            <person name="Barakat M."/>
            <person name="Bonnefoy V."/>
            <person name="Bruneel O."/>
            <person name="Chandler M."/>
            <person name="Cleiss J."/>
            <person name="Duran R."/>
            <person name="Elbaz-Poulichet F."/>
            <person name="Fonknechten N."/>
            <person name="Lauga B."/>
            <person name="Mornico D."/>
            <person name="Ortet P."/>
            <person name="Schaeffer C."/>
            <person name="Siguier P."/>
            <person name="Alexander Thil Smith A."/>
            <person name="Van Dorsselaer A."/>
            <person name="Weissenbach J."/>
            <person name="Medigue C."/>
            <person name="Le Paslier D."/>
        </authorList>
    </citation>
    <scope>NUCLEOTIDE SEQUENCE</scope>
</reference>
<comment type="caution">
    <text evidence="1">The sequence shown here is derived from an EMBL/GenBank/DDBJ whole genome shotgun (WGS) entry which is preliminary data.</text>
</comment>
<protein>
    <submittedName>
        <fullName evidence="1">Uncharacterized protein</fullName>
    </submittedName>
</protein>